<evidence type="ECO:0000313" key="1">
    <source>
        <dbReference type="EMBL" id="KAI3915937.1"/>
    </source>
</evidence>
<proteinExistence type="predicted"/>
<protein>
    <submittedName>
        <fullName evidence="1">Uncharacterized protein</fullName>
    </submittedName>
</protein>
<dbReference type="AlphaFoldDB" id="A0AAD4SN28"/>
<dbReference type="EMBL" id="JAJJMB010009125">
    <property type="protein sequence ID" value="KAI3915937.1"/>
    <property type="molecule type" value="Genomic_DNA"/>
</dbReference>
<reference evidence="1" key="1">
    <citation type="submission" date="2022-04" db="EMBL/GenBank/DDBJ databases">
        <title>A functionally conserved STORR gene fusion in Papaver species that diverged 16.8 million years ago.</title>
        <authorList>
            <person name="Catania T."/>
        </authorList>
    </citation>
    <scope>NUCLEOTIDE SEQUENCE</scope>
    <source>
        <strain evidence="1">S-188037</strain>
    </source>
</reference>
<gene>
    <name evidence="1" type="ORF">MKW98_004378</name>
</gene>
<sequence>MTLQLGMQLVNAGTLELPQLVSKLVNNVWAIHTLHYHALHKRNQLRLTESKATLSKETHMLFISGLNSFAQDQSIALN</sequence>
<comment type="caution">
    <text evidence="1">The sequence shown here is derived from an EMBL/GenBank/DDBJ whole genome shotgun (WGS) entry which is preliminary data.</text>
</comment>
<evidence type="ECO:0000313" key="2">
    <source>
        <dbReference type="Proteomes" id="UP001202328"/>
    </source>
</evidence>
<accession>A0AAD4SN28</accession>
<dbReference type="Proteomes" id="UP001202328">
    <property type="component" value="Unassembled WGS sequence"/>
</dbReference>
<keyword evidence="2" id="KW-1185">Reference proteome</keyword>
<organism evidence="1 2">
    <name type="scientific">Papaver atlanticum</name>
    <dbReference type="NCBI Taxonomy" id="357466"/>
    <lineage>
        <taxon>Eukaryota</taxon>
        <taxon>Viridiplantae</taxon>
        <taxon>Streptophyta</taxon>
        <taxon>Embryophyta</taxon>
        <taxon>Tracheophyta</taxon>
        <taxon>Spermatophyta</taxon>
        <taxon>Magnoliopsida</taxon>
        <taxon>Ranunculales</taxon>
        <taxon>Papaveraceae</taxon>
        <taxon>Papaveroideae</taxon>
        <taxon>Papaver</taxon>
    </lineage>
</organism>
<name>A0AAD4SN28_9MAGN</name>